<accession>A0A1G5K1U0</accession>
<name>A0A1G5K1U0_9RHOB</name>
<evidence type="ECO:0000313" key="2">
    <source>
        <dbReference type="Proteomes" id="UP000199502"/>
    </source>
</evidence>
<dbReference type="Proteomes" id="UP000199502">
    <property type="component" value="Unassembled WGS sequence"/>
</dbReference>
<protein>
    <submittedName>
        <fullName evidence="1">Uncharacterized protein</fullName>
    </submittedName>
</protein>
<proteinExistence type="predicted"/>
<organism evidence="1 2">
    <name type="scientific">Paracoccus tibetensis</name>
    <dbReference type="NCBI Taxonomy" id="336292"/>
    <lineage>
        <taxon>Bacteria</taxon>
        <taxon>Pseudomonadati</taxon>
        <taxon>Pseudomonadota</taxon>
        <taxon>Alphaproteobacteria</taxon>
        <taxon>Rhodobacterales</taxon>
        <taxon>Paracoccaceae</taxon>
        <taxon>Paracoccus</taxon>
    </lineage>
</organism>
<dbReference type="EMBL" id="FMVT01000019">
    <property type="protein sequence ID" value="SCY94070.1"/>
    <property type="molecule type" value="Genomic_DNA"/>
</dbReference>
<evidence type="ECO:0000313" key="1">
    <source>
        <dbReference type="EMBL" id="SCY94070.1"/>
    </source>
</evidence>
<keyword evidence="2" id="KW-1185">Reference proteome</keyword>
<dbReference type="RefSeq" id="WP_175453423.1">
    <property type="nucleotide sequence ID" value="NZ_FMVT01000019.1"/>
</dbReference>
<sequence length="58" mass="6360">MTQQSFAPTFLDQLDRLTADQILTLAEMCQTEAMGALRAMVTPLCQLVAERLEETAGS</sequence>
<gene>
    <name evidence="1" type="ORF">SAMN05660710_03596</name>
</gene>
<reference evidence="1 2" key="1">
    <citation type="submission" date="2016-10" db="EMBL/GenBank/DDBJ databases">
        <authorList>
            <person name="de Groot N.N."/>
        </authorList>
    </citation>
    <scope>NUCLEOTIDE SEQUENCE [LARGE SCALE GENOMIC DNA]</scope>
    <source>
        <strain evidence="1 2">CGMCC 1.8925</strain>
    </source>
</reference>
<dbReference type="AlphaFoldDB" id="A0A1G5K1U0"/>